<keyword evidence="2" id="KW-0238">DNA-binding</keyword>
<dbReference type="Pfam" id="PF13377">
    <property type="entry name" value="Peripla_BP_3"/>
    <property type="match status" value="1"/>
</dbReference>
<dbReference type="Pfam" id="PF00532">
    <property type="entry name" value="Peripla_BP_1"/>
    <property type="match status" value="1"/>
</dbReference>
<evidence type="ECO:0000313" key="5">
    <source>
        <dbReference type="EMBL" id="MCB4880925.1"/>
    </source>
</evidence>
<gene>
    <name evidence="6" type="ORF">DXA79_09515</name>
    <name evidence="5" type="ORF">KZP06_09385</name>
</gene>
<dbReference type="PROSITE" id="PS00356">
    <property type="entry name" value="HTH_LACI_1"/>
    <property type="match status" value="1"/>
</dbReference>
<comment type="caution">
    <text evidence="6">The sequence shown here is derived from an EMBL/GenBank/DDBJ whole genome shotgun (WGS) entry which is preliminary data.</text>
</comment>
<dbReference type="CDD" id="cd01392">
    <property type="entry name" value="HTH_LacI"/>
    <property type="match status" value="1"/>
</dbReference>
<proteinExistence type="predicted"/>
<evidence type="ECO:0000256" key="1">
    <source>
        <dbReference type="ARBA" id="ARBA00023015"/>
    </source>
</evidence>
<dbReference type="PANTHER" id="PTHR30146:SF109">
    <property type="entry name" value="HTH-TYPE TRANSCRIPTIONAL REGULATOR GALS"/>
    <property type="match status" value="1"/>
</dbReference>
<dbReference type="InterPro" id="IPR046335">
    <property type="entry name" value="LacI/GalR-like_sensor"/>
</dbReference>
<dbReference type="SUPFAM" id="SSF53822">
    <property type="entry name" value="Periplasmic binding protein-like I"/>
    <property type="match status" value="1"/>
</dbReference>
<dbReference type="Gene3D" id="3.40.50.2300">
    <property type="match status" value="4"/>
</dbReference>
<evidence type="ECO:0000256" key="3">
    <source>
        <dbReference type="ARBA" id="ARBA00023163"/>
    </source>
</evidence>
<dbReference type="InterPro" id="IPR010982">
    <property type="entry name" value="Lambda_DNA-bd_dom_sf"/>
</dbReference>
<dbReference type="STRING" id="28026.GCA_000940535_01751"/>
<dbReference type="InterPro" id="IPR028082">
    <property type="entry name" value="Peripla_BP_I"/>
</dbReference>
<protein>
    <submittedName>
        <fullName evidence="6">LacI family transcriptional regulator</fullName>
    </submittedName>
</protein>
<dbReference type="EMBL" id="QSWD01000008">
    <property type="protein sequence ID" value="RGP01140.1"/>
    <property type="molecule type" value="Genomic_DNA"/>
</dbReference>
<reference evidence="6 7" key="1">
    <citation type="submission" date="2018-08" db="EMBL/GenBank/DDBJ databases">
        <title>A genome reference for cultivated species of the human gut microbiota.</title>
        <authorList>
            <person name="Zou Y."/>
            <person name="Xue W."/>
            <person name="Luo G."/>
        </authorList>
    </citation>
    <scope>NUCLEOTIDE SEQUENCE [LARGE SCALE GENOMIC DNA]</scope>
    <source>
        <strain evidence="6 7">OF05-12</strain>
    </source>
</reference>
<evidence type="ECO:0000313" key="6">
    <source>
        <dbReference type="EMBL" id="RGP01140.1"/>
    </source>
</evidence>
<dbReference type="CDD" id="cd06267">
    <property type="entry name" value="PBP1_LacI_sugar_binding-like"/>
    <property type="match status" value="1"/>
</dbReference>
<dbReference type="Proteomes" id="UP000261031">
    <property type="component" value="Unassembled WGS sequence"/>
</dbReference>
<dbReference type="Proteomes" id="UP001197735">
    <property type="component" value="Unassembled WGS sequence"/>
</dbReference>
<dbReference type="AlphaFoldDB" id="A0A174BWG2"/>
<dbReference type="EMBL" id="JAHXEI010000010">
    <property type="protein sequence ID" value="MCB4880925.1"/>
    <property type="molecule type" value="Genomic_DNA"/>
</dbReference>
<feature type="domain" description="HTH lacI-type" evidence="4">
    <location>
        <begin position="6"/>
        <end position="60"/>
    </location>
</feature>
<dbReference type="SMART" id="SM00354">
    <property type="entry name" value="HTH_LACI"/>
    <property type="match status" value="1"/>
</dbReference>
<dbReference type="Gene3D" id="1.10.260.40">
    <property type="entry name" value="lambda repressor-like DNA-binding domains"/>
    <property type="match status" value="1"/>
</dbReference>
<accession>A0A174BWG2</accession>
<sequence length="410" mass="43114">MANGKPTLRDVAAEAGVSPMTASNALHGKAGVKESTRAKVLAAAKKLDYRINLTASMLKSGRSNIIHIIVNEFDSPFYSKLTQTLSREITSRGLTPFIEQTQYSPDAAEHALTSNPFSGQLFDGEILHATGLGTNLPLAKLNGGRPLVLLDACEETPTVDAVNFPNEEGERAAMQYLIAQGCRNIAIVGHTFVPRAELAHAQNAFALRLRGACAALLDAGLPYDETMVFEGGRSDEGITAGHAIAERIMAARRTGCGAGAGAGDRETGTAGTADFNDASGKITGRSIETTDKIPAIAFDGVCCANDFAAFGVIRGLADYGIHVPQDVKVIGFDGVTSGTYATPSLSTIQVDLDQLAKFAVDMIVERIERGEVNDNSSNAGNSNDAGTVLPPSRATIGYQLVERESTTAII</sequence>
<dbReference type="SUPFAM" id="SSF47413">
    <property type="entry name" value="lambda repressor-like DNA-binding domains"/>
    <property type="match status" value="1"/>
</dbReference>
<dbReference type="GO" id="GO:0003700">
    <property type="term" value="F:DNA-binding transcription factor activity"/>
    <property type="evidence" value="ECO:0007669"/>
    <property type="project" value="TreeGrafter"/>
</dbReference>
<evidence type="ECO:0000259" key="4">
    <source>
        <dbReference type="PROSITE" id="PS50932"/>
    </source>
</evidence>
<dbReference type="PANTHER" id="PTHR30146">
    <property type="entry name" value="LACI-RELATED TRANSCRIPTIONAL REPRESSOR"/>
    <property type="match status" value="1"/>
</dbReference>
<dbReference type="InterPro" id="IPR001761">
    <property type="entry name" value="Peripla_BP/Lac1_sug-bd_dom"/>
</dbReference>
<dbReference type="PROSITE" id="PS50932">
    <property type="entry name" value="HTH_LACI_2"/>
    <property type="match status" value="1"/>
</dbReference>
<organism evidence="6 7">
    <name type="scientific">Bifidobacterium pseudocatenulatum</name>
    <dbReference type="NCBI Taxonomy" id="28026"/>
    <lineage>
        <taxon>Bacteria</taxon>
        <taxon>Bacillati</taxon>
        <taxon>Actinomycetota</taxon>
        <taxon>Actinomycetes</taxon>
        <taxon>Bifidobacteriales</taxon>
        <taxon>Bifidobacteriaceae</taxon>
        <taxon>Bifidobacterium</taxon>
    </lineage>
</organism>
<keyword evidence="1" id="KW-0805">Transcription regulation</keyword>
<dbReference type="Pfam" id="PF00356">
    <property type="entry name" value="LacI"/>
    <property type="match status" value="1"/>
</dbReference>
<evidence type="ECO:0000256" key="2">
    <source>
        <dbReference type="ARBA" id="ARBA00023125"/>
    </source>
</evidence>
<dbReference type="OrthoDB" id="3236211at2"/>
<dbReference type="InterPro" id="IPR000843">
    <property type="entry name" value="HTH_LacI"/>
</dbReference>
<dbReference type="GO" id="GO:0000976">
    <property type="term" value="F:transcription cis-regulatory region binding"/>
    <property type="evidence" value="ECO:0007669"/>
    <property type="project" value="TreeGrafter"/>
</dbReference>
<dbReference type="RefSeq" id="WP_055063736.1">
    <property type="nucleotide sequence ID" value="NZ_BCXZ01000033.1"/>
</dbReference>
<name>A0A174BWG2_BIFPS</name>
<keyword evidence="3" id="KW-0804">Transcription</keyword>
<evidence type="ECO:0000313" key="7">
    <source>
        <dbReference type="Proteomes" id="UP000261031"/>
    </source>
</evidence>
<reference evidence="5" key="2">
    <citation type="submission" date="2021-07" db="EMBL/GenBank/DDBJ databases">
        <title>Xylan utilisation by Bifidobacterium pseudocatenulatum.</title>
        <authorList>
            <person name="Watanabe Y."/>
        </authorList>
    </citation>
    <scope>NUCLEOTIDE SEQUENCE</scope>
    <source>
        <strain evidence="5">YIT12824</strain>
    </source>
</reference>